<proteinExistence type="inferred from homology"/>
<reference evidence="14" key="1">
    <citation type="journal article" date="2023" name="Insect Mol. Biol.">
        <title>Genome sequencing provides insights into the evolution of gene families encoding plant cell wall-degrading enzymes in longhorned beetles.</title>
        <authorList>
            <person name="Shin N.R."/>
            <person name="Okamura Y."/>
            <person name="Kirsch R."/>
            <person name="Pauchet Y."/>
        </authorList>
    </citation>
    <scope>NUCLEOTIDE SEQUENCE</scope>
    <source>
        <strain evidence="14">MMC_N1</strain>
    </source>
</reference>
<evidence type="ECO:0000256" key="12">
    <source>
        <dbReference type="ARBA" id="ARBA00047353"/>
    </source>
</evidence>
<evidence type="ECO:0000256" key="9">
    <source>
        <dbReference type="ARBA" id="ARBA00022842"/>
    </source>
</evidence>
<protein>
    <recommendedName>
        <fullName evidence="5">ditrans,polycis-polyprenyl diphosphate synthase [(2E,6E)-farnesyldiphosphate specific]</fullName>
        <ecNumber evidence="5">2.5.1.87</ecNumber>
    </recommendedName>
</protein>
<keyword evidence="9" id="KW-0460">Magnesium</keyword>
<feature type="signal peptide" evidence="13">
    <location>
        <begin position="1"/>
        <end position="26"/>
    </location>
</feature>
<keyword evidence="13" id="KW-0732">Signal</keyword>
<evidence type="ECO:0000256" key="11">
    <source>
        <dbReference type="ARBA" id="ARBA00023136"/>
    </source>
</evidence>
<dbReference type="EMBL" id="JAPWTJ010000020">
    <property type="protein sequence ID" value="KAJ8985079.1"/>
    <property type="molecule type" value="Genomic_DNA"/>
</dbReference>
<evidence type="ECO:0000256" key="13">
    <source>
        <dbReference type="SAM" id="SignalP"/>
    </source>
</evidence>
<comment type="subcellular location">
    <subcellularLocation>
        <location evidence="2">Endoplasmic reticulum membrane</location>
    </subcellularLocation>
</comment>
<evidence type="ECO:0000256" key="6">
    <source>
        <dbReference type="ARBA" id="ARBA00022679"/>
    </source>
</evidence>
<evidence type="ECO:0000313" key="15">
    <source>
        <dbReference type="Proteomes" id="UP001162164"/>
    </source>
</evidence>
<dbReference type="PANTHER" id="PTHR21528">
    <property type="entry name" value="DEHYDRODOLICHYL DIPHOSPHATE SYNTHASE COMPLEX SUBUNIT NUS1"/>
    <property type="match status" value="1"/>
</dbReference>
<evidence type="ECO:0000256" key="5">
    <source>
        <dbReference type="ARBA" id="ARBA00012596"/>
    </source>
</evidence>
<evidence type="ECO:0000256" key="10">
    <source>
        <dbReference type="ARBA" id="ARBA00022989"/>
    </source>
</evidence>
<keyword evidence="11" id="KW-0472">Membrane</keyword>
<dbReference type="InterPro" id="IPR038887">
    <property type="entry name" value="Nus1/NgBR"/>
</dbReference>
<accession>A0ABQ9K4J6</accession>
<keyword evidence="10" id="KW-1133">Transmembrane helix</keyword>
<comment type="similarity">
    <text evidence="4">Belongs to the UPP synthase family.</text>
</comment>
<keyword evidence="7" id="KW-0812">Transmembrane</keyword>
<evidence type="ECO:0000256" key="1">
    <source>
        <dbReference type="ARBA" id="ARBA00001946"/>
    </source>
</evidence>
<dbReference type="SUPFAM" id="SSF64005">
    <property type="entry name" value="Undecaprenyl diphosphate synthase"/>
    <property type="match status" value="1"/>
</dbReference>
<comment type="cofactor">
    <cofactor evidence="1">
        <name>Mg(2+)</name>
        <dbReference type="ChEBI" id="CHEBI:18420"/>
    </cofactor>
</comment>
<keyword evidence="15" id="KW-1185">Reference proteome</keyword>
<dbReference type="PANTHER" id="PTHR21528:SF0">
    <property type="entry name" value="DEHYDRODOLICHYL DIPHOSPHATE SYNTHASE COMPLEX SUBUNIT NUS1"/>
    <property type="match status" value="1"/>
</dbReference>
<dbReference type="Gene3D" id="3.40.1180.10">
    <property type="entry name" value="Decaprenyl diphosphate synthase-like"/>
    <property type="match status" value="1"/>
</dbReference>
<organism evidence="14 15">
    <name type="scientific">Molorchus minor</name>
    <dbReference type="NCBI Taxonomy" id="1323400"/>
    <lineage>
        <taxon>Eukaryota</taxon>
        <taxon>Metazoa</taxon>
        <taxon>Ecdysozoa</taxon>
        <taxon>Arthropoda</taxon>
        <taxon>Hexapoda</taxon>
        <taxon>Insecta</taxon>
        <taxon>Pterygota</taxon>
        <taxon>Neoptera</taxon>
        <taxon>Endopterygota</taxon>
        <taxon>Coleoptera</taxon>
        <taxon>Polyphaga</taxon>
        <taxon>Cucujiformia</taxon>
        <taxon>Chrysomeloidea</taxon>
        <taxon>Cerambycidae</taxon>
        <taxon>Lamiinae</taxon>
        <taxon>Monochamini</taxon>
        <taxon>Molorchus</taxon>
    </lineage>
</organism>
<dbReference type="EC" id="2.5.1.87" evidence="5"/>
<comment type="pathway">
    <text evidence="3">Protein modification; protein glycosylation.</text>
</comment>
<dbReference type="InterPro" id="IPR036424">
    <property type="entry name" value="UPP_synth-like_sf"/>
</dbReference>
<evidence type="ECO:0000313" key="14">
    <source>
        <dbReference type="EMBL" id="KAJ8985079.1"/>
    </source>
</evidence>
<comment type="caution">
    <text evidence="14">The sequence shown here is derived from an EMBL/GenBank/DDBJ whole genome shotgun (WGS) entry which is preliminary data.</text>
</comment>
<comment type="catalytic activity">
    <reaction evidence="12">
        <text>n isopentenyl diphosphate + (2E,6E)-farnesyl diphosphate = a di-trans,poly-cis-polyprenyl diphosphate + n diphosphate</text>
        <dbReference type="Rhea" id="RHEA:53008"/>
        <dbReference type="Rhea" id="RHEA-COMP:19494"/>
        <dbReference type="ChEBI" id="CHEBI:33019"/>
        <dbReference type="ChEBI" id="CHEBI:128769"/>
        <dbReference type="ChEBI" id="CHEBI:136960"/>
        <dbReference type="ChEBI" id="CHEBI:175763"/>
        <dbReference type="EC" id="2.5.1.87"/>
    </reaction>
</comment>
<evidence type="ECO:0000256" key="3">
    <source>
        <dbReference type="ARBA" id="ARBA00004922"/>
    </source>
</evidence>
<keyword evidence="6" id="KW-0808">Transferase</keyword>
<dbReference type="Proteomes" id="UP001162164">
    <property type="component" value="Unassembled WGS sequence"/>
</dbReference>
<name>A0ABQ9K4J6_9CUCU</name>
<evidence type="ECO:0000256" key="2">
    <source>
        <dbReference type="ARBA" id="ARBA00004586"/>
    </source>
</evidence>
<evidence type="ECO:0000256" key="8">
    <source>
        <dbReference type="ARBA" id="ARBA00022824"/>
    </source>
</evidence>
<sequence length="246" mass="28933">MNRAIIYKALYVLVHWAFTIFEQVSGTLDYVTNKIVGFCHEFLFISERNSYLPKRITRIRKIPAHLTVILGSEQPSYKDLANLVIWCLATRINFISFYDHKGLLKKNEDELQYEISKRKLKEDHVIWHKGSESTYKNGFIGRKVHVKIVSEEDGKDSVVNLTKKLSQTKNINFNIEDISEQLQKQYEFPEPDLGFVCGKTFSLYNYPPWQIRVTEFLSIGSHRDITFSFFLNMLDQYGKCEQRWGK</sequence>
<feature type="chain" id="PRO_5045675798" description="ditrans,polycis-polyprenyl diphosphate synthase [(2E,6E)-farnesyldiphosphate specific]" evidence="13">
    <location>
        <begin position="27"/>
        <end position="246"/>
    </location>
</feature>
<gene>
    <name evidence="14" type="ORF">NQ317_019763</name>
</gene>
<keyword evidence="8" id="KW-0256">Endoplasmic reticulum</keyword>
<evidence type="ECO:0000256" key="4">
    <source>
        <dbReference type="ARBA" id="ARBA00005432"/>
    </source>
</evidence>
<evidence type="ECO:0000256" key="7">
    <source>
        <dbReference type="ARBA" id="ARBA00022692"/>
    </source>
</evidence>